<keyword evidence="2" id="KW-1185">Reference proteome</keyword>
<gene>
    <name evidence="1" type="primary">PARPA_11353.1 scaffold 43929</name>
</gene>
<evidence type="ECO:0000313" key="1">
    <source>
        <dbReference type="EMBL" id="CEP17063.1"/>
    </source>
</evidence>
<dbReference type="AlphaFoldDB" id="A0A0B7NNY5"/>
<dbReference type="EMBL" id="LN733568">
    <property type="protein sequence ID" value="CEP17063.1"/>
    <property type="molecule type" value="Genomic_DNA"/>
</dbReference>
<reference evidence="1 2" key="1">
    <citation type="submission" date="2014-09" db="EMBL/GenBank/DDBJ databases">
        <authorList>
            <person name="Ellenberger Sabrina"/>
        </authorList>
    </citation>
    <scope>NUCLEOTIDE SEQUENCE [LARGE SCALE GENOMIC DNA]</scope>
    <source>
        <strain evidence="1 2">CBS 412.66</strain>
    </source>
</reference>
<sequence>MDLKITGNHEIYDVILNELPGMTLTFRIGCIKYVGPFNVLPVAVGSPSLVDHEESIKLTKNLLADAIQEPLDEEEEFDLTPAEGWTASEIYIYSRLSSSANGYTCENAKLNMPNYATPLDYFLHFLPQKLETVHHIVSMMDRVLTRLENQH</sequence>
<name>A0A0B7NNY5_9FUNG</name>
<protein>
    <submittedName>
        <fullName evidence="1">Uncharacterized protein</fullName>
    </submittedName>
</protein>
<proteinExistence type="predicted"/>
<accession>A0A0B7NNY5</accession>
<evidence type="ECO:0000313" key="2">
    <source>
        <dbReference type="Proteomes" id="UP000054107"/>
    </source>
</evidence>
<dbReference type="Proteomes" id="UP000054107">
    <property type="component" value="Unassembled WGS sequence"/>
</dbReference>
<organism evidence="1 2">
    <name type="scientific">Parasitella parasitica</name>
    <dbReference type="NCBI Taxonomy" id="35722"/>
    <lineage>
        <taxon>Eukaryota</taxon>
        <taxon>Fungi</taxon>
        <taxon>Fungi incertae sedis</taxon>
        <taxon>Mucoromycota</taxon>
        <taxon>Mucoromycotina</taxon>
        <taxon>Mucoromycetes</taxon>
        <taxon>Mucorales</taxon>
        <taxon>Mucorineae</taxon>
        <taxon>Mucoraceae</taxon>
        <taxon>Parasitella</taxon>
    </lineage>
</organism>